<evidence type="ECO:0000313" key="2">
    <source>
        <dbReference type="Proteomes" id="UP001152795"/>
    </source>
</evidence>
<gene>
    <name evidence="1" type="ORF">PACLA_8A059361</name>
</gene>
<keyword evidence="2" id="KW-1185">Reference proteome</keyword>
<protein>
    <submittedName>
        <fullName evidence="1">Uncharacterized protein</fullName>
    </submittedName>
</protein>
<name>A0A6S7JH24_PARCT</name>
<organism evidence="1 2">
    <name type="scientific">Paramuricea clavata</name>
    <name type="common">Red gorgonian</name>
    <name type="synonym">Violescent sea-whip</name>
    <dbReference type="NCBI Taxonomy" id="317549"/>
    <lineage>
        <taxon>Eukaryota</taxon>
        <taxon>Metazoa</taxon>
        <taxon>Cnidaria</taxon>
        <taxon>Anthozoa</taxon>
        <taxon>Octocorallia</taxon>
        <taxon>Malacalcyonacea</taxon>
        <taxon>Plexauridae</taxon>
        <taxon>Paramuricea</taxon>
    </lineage>
</organism>
<proteinExistence type="predicted"/>
<sequence>MAMSRDCIPGKEFWSTFFNTKGTCASCPRSLKNCKDQGSLADINACQNSCVKPTVLPPTAILPWTAILLSTREGLRPLTPLPTSSNIPRERSTIFPNSSIPRQKSNSSDNNQYIWLVVVLALCIGVAVLVVFVRRLAGKRDEAARNAEEGEDRRLIKTLFFHVELIQI</sequence>
<evidence type="ECO:0000313" key="1">
    <source>
        <dbReference type="EMBL" id="CAB4029911.1"/>
    </source>
</evidence>
<dbReference type="AlphaFoldDB" id="A0A6S7JH24"/>
<reference evidence="1" key="1">
    <citation type="submission" date="2020-04" db="EMBL/GenBank/DDBJ databases">
        <authorList>
            <person name="Alioto T."/>
            <person name="Alioto T."/>
            <person name="Gomez Garrido J."/>
        </authorList>
    </citation>
    <scope>NUCLEOTIDE SEQUENCE</scope>
    <source>
        <strain evidence="1">A484AB</strain>
    </source>
</reference>
<dbReference type="EMBL" id="CACRXK020016494">
    <property type="protein sequence ID" value="CAB4029911.1"/>
    <property type="molecule type" value="Genomic_DNA"/>
</dbReference>
<dbReference type="Proteomes" id="UP001152795">
    <property type="component" value="Unassembled WGS sequence"/>
</dbReference>
<comment type="caution">
    <text evidence="1">The sequence shown here is derived from an EMBL/GenBank/DDBJ whole genome shotgun (WGS) entry which is preliminary data.</text>
</comment>
<accession>A0A6S7JH24</accession>